<keyword evidence="2" id="KW-0812">Transmembrane</keyword>
<feature type="compositionally biased region" description="Low complexity" evidence="1">
    <location>
        <begin position="470"/>
        <end position="490"/>
    </location>
</feature>
<name>A0ABQ5SIM5_9CHLO</name>
<dbReference type="EMBL" id="BSDZ01000086">
    <property type="protein sequence ID" value="GLI69328.1"/>
    <property type="molecule type" value="Genomic_DNA"/>
</dbReference>
<proteinExistence type="predicted"/>
<feature type="compositionally biased region" description="Pro residues" evidence="1">
    <location>
        <begin position="321"/>
        <end position="408"/>
    </location>
</feature>
<evidence type="ECO:0000256" key="2">
    <source>
        <dbReference type="SAM" id="Phobius"/>
    </source>
</evidence>
<feature type="compositionally biased region" description="Pro residues" evidence="1">
    <location>
        <begin position="439"/>
        <end position="452"/>
    </location>
</feature>
<dbReference type="PRINTS" id="PR01217">
    <property type="entry name" value="PRICHEXTENSN"/>
</dbReference>
<sequence>MGEHAGGAVSSQVGAISGCCLAYGRCARRHLHHSRIKSFSSSTRQHMPLLLLLLTMVLHISLVVQLLAILPSARAETEHPEKPQSQALQQGEEVPAIGVHRERPLLKSTGSTRCQGRRLLQNDMFPFQDVCSRTCSENPWKLVGTTRTIRGRSLISYCVKLQNTKNCTASPCCSALASGIDAVTISVAATGKCNITSVPRVTSNGQTLSRFENYPLQYVHQGTAADVGLMATDLQLGHSDTVEICYEARASCVDWTDLCRSGVPGSTEGCRFAVNEKDADGWFTCCNACPTGPLNFTTVIYVESPPPPPSPRPPAPRRKPPSPPRPPPAPPGTIPSPPPPRPLKRPPPPKPKPKLPPPKPSPKPPPSPPRPPPPPSPRPPNPPPRPPSPRPDPAPPRFPVPPRSPGQPRPFVSPGVPRRPPPAISPPPIPSPRFSASPSPAPTQTPSPPPSPSLNLLPSSPPSPPPLGPPSNSALNSTTSPQQIPPSILTPSPPPCPSSSPSPIAYPSPLPSPAPSAWTSPPSPQPTASFPPSIRSAPPDSLQPGRQPPQVRIMQTPLEPLFLSDSLNVNSSPPTYPPTQSTPADDSDYSFNPT</sequence>
<feature type="compositionally biased region" description="Pro residues" evidence="1">
    <location>
        <begin position="459"/>
        <end position="469"/>
    </location>
</feature>
<keyword evidence="2" id="KW-0472">Membrane</keyword>
<keyword evidence="2" id="KW-1133">Transmembrane helix</keyword>
<evidence type="ECO:0000256" key="1">
    <source>
        <dbReference type="SAM" id="MobiDB-lite"/>
    </source>
</evidence>
<feature type="domain" description="Pherophorin" evidence="3">
    <location>
        <begin position="125"/>
        <end position="286"/>
    </location>
</feature>
<comment type="caution">
    <text evidence="4">The sequence shown here is derived from an EMBL/GenBank/DDBJ whole genome shotgun (WGS) entry which is preliminary data.</text>
</comment>
<reference evidence="4 5" key="1">
    <citation type="journal article" date="2023" name="IScience">
        <title>Expanded male sex-determining region conserved during the evolution of homothallism in the green alga Volvox.</title>
        <authorList>
            <person name="Yamamoto K."/>
            <person name="Matsuzaki R."/>
            <person name="Mahakham W."/>
            <person name="Heman W."/>
            <person name="Sekimoto H."/>
            <person name="Kawachi M."/>
            <person name="Minakuchi Y."/>
            <person name="Toyoda A."/>
            <person name="Nozaki H."/>
        </authorList>
    </citation>
    <scope>NUCLEOTIDE SEQUENCE [LARGE SCALE GENOMIC DNA]</scope>
    <source>
        <strain evidence="4 5">NIES-4468</strain>
    </source>
</reference>
<dbReference type="Proteomes" id="UP001165090">
    <property type="component" value="Unassembled WGS sequence"/>
</dbReference>
<feature type="compositionally biased region" description="Pro residues" evidence="1">
    <location>
        <begin position="417"/>
        <end position="431"/>
    </location>
</feature>
<evidence type="ECO:0000313" key="5">
    <source>
        <dbReference type="Proteomes" id="UP001165090"/>
    </source>
</evidence>
<feature type="compositionally biased region" description="Low complexity" evidence="1">
    <location>
        <begin position="515"/>
        <end position="533"/>
    </location>
</feature>
<dbReference type="Pfam" id="PF12499">
    <property type="entry name" value="DUF3707"/>
    <property type="match status" value="1"/>
</dbReference>
<protein>
    <recommendedName>
        <fullName evidence="3">Pherophorin domain-containing protein</fullName>
    </recommendedName>
</protein>
<evidence type="ECO:0000259" key="3">
    <source>
        <dbReference type="Pfam" id="PF12499"/>
    </source>
</evidence>
<accession>A0ABQ5SIM5</accession>
<feature type="compositionally biased region" description="Pro residues" evidence="1">
    <location>
        <begin position="304"/>
        <end position="314"/>
    </location>
</feature>
<keyword evidence="5" id="KW-1185">Reference proteome</keyword>
<feature type="transmembrane region" description="Helical" evidence="2">
    <location>
        <begin position="6"/>
        <end position="26"/>
    </location>
</feature>
<feature type="region of interest" description="Disordered" evidence="1">
    <location>
        <begin position="303"/>
        <end position="594"/>
    </location>
</feature>
<gene>
    <name evidence="4" type="ORF">VaNZ11_013914</name>
</gene>
<feature type="compositionally biased region" description="Pro residues" evidence="1">
    <location>
        <begin position="491"/>
        <end position="514"/>
    </location>
</feature>
<evidence type="ECO:0000313" key="4">
    <source>
        <dbReference type="EMBL" id="GLI69328.1"/>
    </source>
</evidence>
<dbReference type="InterPro" id="IPR024616">
    <property type="entry name" value="Pherophorin"/>
</dbReference>
<organism evidence="4 5">
    <name type="scientific">Volvox africanus</name>
    <dbReference type="NCBI Taxonomy" id="51714"/>
    <lineage>
        <taxon>Eukaryota</taxon>
        <taxon>Viridiplantae</taxon>
        <taxon>Chlorophyta</taxon>
        <taxon>core chlorophytes</taxon>
        <taxon>Chlorophyceae</taxon>
        <taxon>CS clade</taxon>
        <taxon>Chlamydomonadales</taxon>
        <taxon>Volvocaceae</taxon>
        <taxon>Volvox</taxon>
    </lineage>
</organism>
<feature type="transmembrane region" description="Helical" evidence="2">
    <location>
        <begin position="47"/>
        <end position="70"/>
    </location>
</feature>